<dbReference type="Gene3D" id="3.40.50.10320">
    <property type="entry name" value="LmbE-like"/>
    <property type="match status" value="1"/>
</dbReference>
<keyword evidence="3" id="KW-0732">Signal</keyword>
<comment type="similarity">
    <text evidence="1">Belongs to the PIGL family.</text>
</comment>
<dbReference type="Pfam" id="PF02585">
    <property type="entry name" value="PIG-L"/>
    <property type="match status" value="1"/>
</dbReference>
<dbReference type="EC" id="3.5.1.89" evidence="2"/>
<dbReference type="InterPro" id="IPR003737">
    <property type="entry name" value="GlcNAc_PI_deacetylase-related"/>
</dbReference>
<feature type="signal peptide" evidence="3">
    <location>
        <begin position="1"/>
        <end position="27"/>
    </location>
</feature>
<sequence length="305" mass="33372">MFTSSLATWGLMLSAIFLFWTLSSTSSSPFARNFPRLFNKRICLLIAHPDDEAMFFSPTVLALTKPELGNHVKILCLSSGDADGLGHIRKKELQQSAKHLGLRAESDVFIVDDPARFPDSMTATWSESDVSSLLASAFAPDLASQSQPQSSAARKRGAGTGAPTASIDVLVTFDKHGISNHPNHRSLYHGAVHFLRALMKDKAGYTCPVTLYTLTTTNILRKYIGVLDAPWTMASGALGSIFAGAAKGGKDDMPGKLLFVSSVDEYVRAQAAMVKAHKSQMVWFRYGWITLGRYMVVNDLRRVRV</sequence>
<dbReference type="GO" id="GO:0000225">
    <property type="term" value="F:N-acetylglucosaminylphosphatidylinositol deacetylase activity"/>
    <property type="evidence" value="ECO:0007669"/>
    <property type="project" value="UniProtKB-EC"/>
</dbReference>
<name>A0A229X1X8_9EURO</name>
<dbReference type="SUPFAM" id="SSF102588">
    <property type="entry name" value="LmbE-like"/>
    <property type="match status" value="1"/>
</dbReference>
<dbReference type="InterPro" id="IPR024078">
    <property type="entry name" value="LmbE-like_dom_sf"/>
</dbReference>
<dbReference type="STRING" id="1245748.A0A229X1X8"/>
<organism evidence="4 5">
    <name type="scientific">Aspergillus turcosus</name>
    <dbReference type="NCBI Taxonomy" id="1245748"/>
    <lineage>
        <taxon>Eukaryota</taxon>
        <taxon>Fungi</taxon>
        <taxon>Dikarya</taxon>
        <taxon>Ascomycota</taxon>
        <taxon>Pezizomycotina</taxon>
        <taxon>Eurotiomycetes</taxon>
        <taxon>Eurotiomycetidae</taxon>
        <taxon>Eurotiales</taxon>
        <taxon>Aspergillaceae</taxon>
        <taxon>Aspergillus</taxon>
        <taxon>Aspergillus subgen. Fumigati</taxon>
    </lineage>
</organism>
<dbReference type="UniPathway" id="UPA00196"/>
<dbReference type="GO" id="GO:0006506">
    <property type="term" value="P:GPI anchor biosynthetic process"/>
    <property type="evidence" value="ECO:0007669"/>
    <property type="project" value="UniProtKB-UniPathway"/>
</dbReference>
<evidence type="ECO:0000313" key="4">
    <source>
        <dbReference type="EMBL" id="RLL93444.1"/>
    </source>
</evidence>
<dbReference type="GO" id="GO:0005783">
    <property type="term" value="C:endoplasmic reticulum"/>
    <property type="evidence" value="ECO:0007669"/>
    <property type="project" value="TreeGrafter"/>
</dbReference>
<comment type="caution">
    <text evidence="4">The sequence shown here is derived from an EMBL/GenBank/DDBJ whole genome shotgun (WGS) entry which is preliminary data.</text>
</comment>
<dbReference type="PANTHER" id="PTHR12993:SF11">
    <property type="entry name" value="N-ACETYLGLUCOSAMINYL-PHOSPHATIDYLINOSITOL DE-N-ACETYLASE"/>
    <property type="match status" value="1"/>
</dbReference>
<accession>A0A229X1X8</accession>
<protein>
    <recommendedName>
        <fullName evidence="2">N-acetylglucosaminylphosphatidylinositol deacetylase</fullName>
        <ecNumber evidence="2">3.5.1.89</ecNumber>
    </recommendedName>
</protein>
<gene>
    <name evidence="4" type="ORF">CFD26_100495</name>
</gene>
<dbReference type="GO" id="GO:0016020">
    <property type="term" value="C:membrane"/>
    <property type="evidence" value="ECO:0007669"/>
    <property type="project" value="GOC"/>
</dbReference>
<evidence type="ECO:0000256" key="1">
    <source>
        <dbReference type="ARBA" id="ARBA00006066"/>
    </source>
</evidence>
<keyword evidence="5" id="KW-1185">Reference proteome</keyword>
<dbReference type="PANTHER" id="PTHR12993">
    <property type="entry name" value="N-ACETYLGLUCOSAMINYL-PHOSPHATIDYLINOSITOL DE-N-ACETYLASE-RELATED"/>
    <property type="match status" value="1"/>
</dbReference>
<evidence type="ECO:0000313" key="5">
    <source>
        <dbReference type="Proteomes" id="UP000215289"/>
    </source>
</evidence>
<feature type="chain" id="PRO_5011911644" description="N-acetylglucosaminylphosphatidylinositol deacetylase" evidence="3">
    <location>
        <begin position="28"/>
        <end position="305"/>
    </location>
</feature>
<dbReference type="EMBL" id="NIDN02000311">
    <property type="protein sequence ID" value="RLL93444.1"/>
    <property type="molecule type" value="Genomic_DNA"/>
</dbReference>
<evidence type="ECO:0000256" key="2">
    <source>
        <dbReference type="ARBA" id="ARBA00012176"/>
    </source>
</evidence>
<reference evidence="4 5" key="1">
    <citation type="submission" date="2018-08" db="EMBL/GenBank/DDBJ databases">
        <title>Draft genome sequences of two Aspergillus turcosus clinical strains isolated from bronchoalveolar lavage fluid: one azole-susceptible and the other azole-resistant.</title>
        <authorList>
            <person name="Parent-Michaud M."/>
            <person name="Dufresne P.J."/>
            <person name="Fournier E."/>
            <person name="Martineau C."/>
            <person name="Moreira S."/>
            <person name="Perkins V."/>
            <person name="De Repentigny L."/>
            <person name="Dufresne S.F."/>
        </authorList>
    </citation>
    <scope>NUCLEOTIDE SEQUENCE [LARGE SCALE GENOMIC DNA]</scope>
    <source>
        <strain evidence="4">HMR AF 1038</strain>
    </source>
</reference>
<proteinExistence type="inferred from homology"/>
<dbReference type="AlphaFoldDB" id="A0A229X1X8"/>
<evidence type="ECO:0000256" key="3">
    <source>
        <dbReference type="SAM" id="SignalP"/>
    </source>
</evidence>
<dbReference type="Proteomes" id="UP000215289">
    <property type="component" value="Unassembled WGS sequence"/>
</dbReference>
<dbReference type="OrthoDB" id="440160at2759"/>